<reference evidence="1 2" key="1">
    <citation type="submission" date="2018-03" db="EMBL/GenBank/DDBJ databases">
        <title>Genomic Encyclopedia of Archaeal and Bacterial Type Strains, Phase II (KMG-II): from individual species to whole genera.</title>
        <authorList>
            <person name="Goeker M."/>
        </authorList>
    </citation>
    <scope>NUCLEOTIDE SEQUENCE [LARGE SCALE GENOMIC DNA]</scope>
    <source>
        <strain evidence="1 2">DSM 100214</strain>
    </source>
</reference>
<evidence type="ECO:0000313" key="1">
    <source>
        <dbReference type="EMBL" id="PXV62348.1"/>
    </source>
</evidence>
<proteinExistence type="predicted"/>
<dbReference type="EMBL" id="QICL01000020">
    <property type="protein sequence ID" value="PXV62348.1"/>
    <property type="molecule type" value="Genomic_DNA"/>
</dbReference>
<organism evidence="1 2">
    <name type="scientific">Dysgonomonas alginatilytica</name>
    <dbReference type="NCBI Taxonomy" id="1605892"/>
    <lineage>
        <taxon>Bacteria</taxon>
        <taxon>Pseudomonadati</taxon>
        <taxon>Bacteroidota</taxon>
        <taxon>Bacteroidia</taxon>
        <taxon>Bacteroidales</taxon>
        <taxon>Dysgonomonadaceae</taxon>
        <taxon>Dysgonomonas</taxon>
    </lineage>
</organism>
<dbReference type="OrthoDB" id="9947014at2"/>
<accession>A0A2V3PNI6</accession>
<sequence>MKKELLTIEFRYNDKPKNPDFSGYTTKTITIGIFDTLDEAIKAGNEAVKELAKSFEVRQDDKFQLIYLDGYPNRLVSNCCYSGQKATFYAKIKTLDFCDLPSTVSDILEANERYKSYKLSEDK</sequence>
<name>A0A2V3PNI6_9BACT</name>
<evidence type="ECO:0000313" key="2">
    <source>
        <dbReference type="Proteomes" id="UP000247973"/>
    </source>
</evidence>
<protein>
    <submittedName>
        <fullName evidence="1">Uncharacterized protein</fullName>
    </submittedName>
</protein>
<comment type="caution">
    <text evidence="1">The sequence shown here is derived from an EMBL/GenBank/DDBJ whole genome shotgun (WGS) entry which is preliminary data.</text>
</comment>
<keyword evidence="2" id="KW-1185">Reference proteome</keyword>
<gene>
    <name evidence="1" type="ORF">CLV62_12036</name>
</gene>
<dbReference type="AlphaFoldDB" id="A0A2V3PNI6"/>
<dbReference type="RefSeq" id="WP_110311484.1">
    <property type="nucleotide sequence ID" value="NZ_QICL01000020.1"/>
</dbReference>
<dbReference type="Proteomes" id="UP000247973">
    <property type="component" value="Unassembled WGS sequence"/>
</dbReference>